<feature type="transmembrane region" description="Helical" evidence="1">
    <location>
        <begin position="83"/>
        <end position="104"/>
    </location>
</feature>
<evidence type="ECO:0000259" key="2">
    <source>
        <dbReference type="Pfam" id="PF01757"/>
    </source>
</evidence>
<evidence type="ECO:0000256" key="1">
    <source>
        <dbReference type="SAM" id="Phobius"/>
    </source>
</evidence>
<dbReference type="InterPro" id="IPR002656">
    <property type="entry name" value="Acyl_transf_3_dom"/>
</dbReference>
<dbReference type="GO" id="GO:0000271">
    <property type="term" value="P:polysaccharide biosynthetic process"/>
    <property type="evidence" value="ECO:0007669"/>
    <property type="project" value="TreeGrafter"/>
</dbReference>
<gene>
    <name evidence="3" type="ORF">JK634_13435</name>
</gene>
<feature type="transmembrane region" description="Helical" evidence="1">
    <location>
        <begin position="235"/>
        <end position="258"/>
    </location>
</feature>
<comment type="caution">
    <text evidence="3">The sequence shown here is derived from an EMBL/GenBank/DDBJ whole genome shotgun (WGS) entry which is preliminary data.</text>
</comment>
<dbReference type="RefSeq" id="WP_202768197.1">
    <property type="nucleotide sequence ID" value="NZ_JAESWA010000023.1"/>
</dbReference>
<evidence type="ECO:0000313" key="4">
    <source>
        <dbReference type="Proteomes" id="UP000623681"/>
    </source>
</evidence>
<keyword evidence="1" id="KW-0472">Membrane</keyword>
<feature type="transmembrane region" description="Helical" evidence="1">
    <location>
        <begin position="300"/>
        <end position="324"/>
    </location>
</feature>
<organism evidence="3 4">
    <name type="scientific">Clostridium paridis</name>
    <dbReference type="NCBI Taxonomy" id="2803863"/>
    <lineage>
        <taxon>Bacteria</taxon>
        <taxon>Bacillati</taxon>
        <taxon>Bacillota</taxon>
        <taxon>Clostridia</taxon>
        <taxon>Eubacteriales</taxon>
        <taxon>Clostridiaceae</taxon>
        <taxon>Clostridium</taxon>
    </lineage>
</organism>
<accession>A0A937FF16</accession>
<name>A0A937FF16_9CLOT</name>
<feature type="transmembrane region" description="Helical" evidence="1">
    <location>
        <begin position="156"/>
        <end position="173"/>
    </location>
</feature>
<feature type="transmembrane region" description="Helical" evidence="1">
    <location>
        <begin position="124"/>
        <end position="144"/>
    </location>
</feature>
<keyword evidence="4" id="KW-1185">Reference proteome</keyword>
<keyword evidence="1" id="KW-1133">Transmembrane helix</keyword>
<keyword evidence="1" id="KW-0812">Transmembrane</keyword>
<proteinExistence type="predicted"/>
<dbReference type="Proteomes" id="UP000623681">
    <property type="component" value="Unassembled WGS sequence"/>
</dbReference>
<keyword evidence="3" id="KW-0808">Transferase</keyword>
<sequence length="330" mass="39461">MIQYSVISKYRNKLMGIAILWVMLFHAKISYTNNVISFIKKIGYGGVDIFIFLSGFGLYLSLEKNRENVLNFYERRIKRILPYYMPFISIWIIYKKFFNGGISIREALGNIFMFGYWINLQNQFNWYVQDIFLFYLISPILYLIISKSKNPYKSMFKMIIIFFISCICFFGKFNLIAISRLPLFVVGMYFAHNFTKGKQISLNKFIILLTLNIIGLISLYYFITYKADYLWKYGLWWYPFVFITPILIFILSFIFGILEKLKMKLILKCFEVIGVCSFELYMIHIFFYEIFDNYKVAHNLGFILLIIVIFIASISYHYFISYILKLIKKN</sequence>
<dbReference type="PANTHER" id="PTHR23028:SF53">
    <property type="entry name" value="ACYL_TRANSF_3 DOMAIN-CONTAINING PROTEIN"/>
    <property type="match status" value="1"/>
</dbReference>
<feature type="transmembrane region" description="Helical" evidence="1">
    <location>
        <begin position="42"/>
        <end position="62"/>
    </location>
</feature>
<reference evidence="3" key="1">
    <citation type="submission" date="2021-01" db="EMBL/GenBank/DDBJ databases">
        <title>Genome public.</title>
        <authorList>
            <person name="Liu C."/>
            <person name="Sun Q."/>
        </authorList>
    </citation>
    <scope>NUCLEOTIDE SEQUENCE</scope>
    <source>
        <strain evidence="3">YIM B02565</strain>
    </source>
</reference>
<feature type="domain" description="Acyltransferase 3" evidence="2">
    <location>
        <begin position="16"/>
        <end position="314"/>
    </location>
</feature>
<feature type="transmembrane region" description="Helical" evidence="1">
    <location>
        <begin position="265"/>
        <end position="288"/>
    </location>
</feature>
<dbReference type="PANTHER" id="PTHR23028">
    <property type="entry name" value="ACETYLTRANSFERASE"/>
    <property type="match status" value="1"/>
</dbReference>
<dbReference type="InterPro" id="IPR050879">
    <property type="entry name" value="Acyltransferase_3"/>
</dbReference>
<dbReference type="EMBL" id="JAESWA010000023">
    <property type="protein sequence ID" value="MBL4932810.1"/>
    <property type="molecule type" value="Genomic_DNA"/>
</dbReference>
<protein>
    <submittedName>
        <fullName evidence="3">Acyltransferase</fullName>
    </submittedName>
</protein>
<evidence type="ECO:0000313" key="3">
    <source>
        <dbReference type="EMBL" id="MBL4932810.1"/>
    </source>
</evidence>
<keyword evidence="3" id="KW-0012">Acyltransferase</keyword>
<feature type="transmembrane region" description="Helical" evidence="1">
    <location>
        <begin position="202"/>
        <end position="223"/>
    </location>
</feature>
<dbReference type="AlphaFoldDB" id="A0A937FF16"/>
<dbReference type="GO" id="GO:0016747">
    <property type="term" value="F:acyltransferase activity, transferring groups other than amino-acyl groups"/>
    <property type="evidence" value="ECO:0007669"/>
    <property type="project" value="InterPro"/>
</dbReference>
<dbReference type="Pfam" id="PF01757">
    <property type="entry name" value="Acyl_transf_3"/>
    <property type="match status" value="1"/>
</dbReference>
<feature type="transmembrane region" description="Helical" evidence="1">
    <location>
        <begin position="12"/>
        <end position="30"/>
    </location>
</feature>
<dbReference type="GO" id="GO:0016020">
    <property type="term" value="C:membrane"/>
    <property type="evidence" value="ECO:0007669"/>
    <property type="project" value="TreeGrafter"/>
</dbReference>